<dbReference type="AlphaFoldDB" id="A0A5M9ME53"/>
<dbReference type="RefSeq" id="XP_033420639.1">
    <property type="nucleotide sequence ID" value="XM_033566773.1"/>
</dbReference>
<accession>A0A5M9ME53</accession>
<evidence type="ECO:0000313" key="1">
    <source>
        <dbReference type="EMBL" id="KAA8641277.1"/>
    </source>
</evidence>
<name>A0A5M9ME53_9EURO</name>
<dbReference type="EMBL" id="QUQM01000014">
    <property type="protein sequence ID" value="KAA8641277.1"/>
    <property type="molecule type" value="Genomic_DNA"/>
</dbReference>
<comment type="caution">
    <text evidence="1">The sequence shown here is derived from an EMBL/GenBank/DDBJ whole genome shotgun (WGS) entry which is preliminary data.</text>
</comment>
<proteinExistence type="predicted"/>
<protein>
    <submittedName>
        <fullName evidence="1">Uncharacterized protein</fullName>
    </submittedName>
</protein>
<evidence type="ECO:0000313" key="2">
    <source>
        <dbReference type="Proteomes" id="UP000324241"/>
    </source>
</evidence>
<gene>
    <name evidence="1" type="ORF">ATNIH1004_002078</name>
</gene>
<dbReference type="GeneID" id="54324780"/>
<sequence length="106" mass="11793">MAPILILHDGLRDRTVVPFIEHGSQFIRSAVVMVVIYNPRQRASGRHRPSMVDATIVAARICTDRSGYVCGHQEVVLVADFDVPNGPWVLSTICTHASVRAVWRTK</sequence>
<dbReference type="Proteomes" id="UP000324241">
    <property type="component" value="Unassembled WGS sequence"/>
</dbReference>
<organism evidence="1 2">
    <name type="scientific">Aspergillus tanneri</name>
    <dbReference type="NCBI Taxonomy" id="1220188"/>
    <lineage>
        <taxon>Eukaryota</taxon>
        <taxon>Fungi</taxon>
        <taxon>Dikarya</taxon>
        <taxon>Ascomycota</taxon>
        <taxon>Pezizomycotina</taxon>
        <taxon>Eurotiomycetes</taxon>
        <taxon>Eurotiomycetidae</taxon>
        <taxon>Eurotiales</taxon>
        <taxon>Aspergillaceae</taxon>
        <taxon>Aspergillus</taxon>
        <taxon>Aspergillus subgen. Circumdati</taxon>
    </lineage>
</organism>
<reference evidence="1 2" key="1">
    <citation type="submission" date="2019-08" db="EMBL/GenBank/DDBJ databases">
        <title>The genome sequence of a newly discovered highly antifungal drug resistant Aspergillus species, Aspergillus tanneri NIH 1004.</title>
        <authorList>
            <person name="Mounaud S."/>
            <person name="Singh I."/>
            <person name="Joardar V."/>
            <person name="Pakala S."/>
            <person name="Pakala S."/>
            <person name="Venepally P."/>
            <person name="Chung J.K."/>
            <person name="Losada L."/>
            <person name="Nierman W.C."/>
        </authorList>
    </citation>
    <scope>NUCLEOTIDE SEQUENCE [LARGE SCALE GENOMIC DNA]</scope>
    <source>
        <strain evidence="1 2">NIH1004</strain>
    </source>
</reference>